<dbReference type="AlphaFoldDB" id="A0A413K0P8"/>
<dbReference type="PANTHER" id="PTHR43685">
    <property type="entry name" value="GLYCOSYLTRANSFERASE"/>
    <property type="match status" value="1"/>
</dbReference>
<dbReference type="EMBL" id="QSDG01000006">
    <property type="protein sequence ID" value="RGY69443.1"/>
    <property type="molecule type" value="Genomic_DNA"/>
</dbReference>
<dbReference type="Gene3D" id="3.90.550.10">
    <property type="entry name" value="Spore Coat Polysaccharide Biosynthesis Protein SpsA, Chain A"/>
    <property type="match status" value="1"/>
</dbReference>
<dbReference type="InterPro" id="IPR029044">
    <property type="entry name" value="Nucleotide-diphossugar_trans"/>
</dbReference>
<gene>
    <name evidence="2" type="ORF">DXA27_08890</name>
</gene>
<feature type="domain" description="Glycosyltransferase 2-like" evidence="1">
    <location>
        <begin position="4"/>
        <end position="119"/>
    </location>
</feature>
<dbReference type="SUPFAM" id="SSF53448">
    <property type="entry name" value="Nucleotide-diphospho-sugar transferases"/>
    <property type="match status" value="1"/>
</dbReference>
<comment type="caution">
    <text evidence="2">The sequence shown here is derived from an EMBL/GenBank/DDBJ whole genome shotgun (WGS) entry which is preliminary data.</text>
</comment>
<evidence type="ECO:0000313" key="2">
    <source>
        <dbReference type="EMBL" id="RGY69443.1"/>
    </source>
</evidence>
<dbReference type="InterPro" id="IPR001173">
    <property type="entry name" value="Glyco_trans_2-like"/>
</dbReference>
<proteinExistence type="predicted"/>
<dbReference type="Proteomes" id="UP000284614">
    <property type="component" value="Unassembled WGS sequence"/>
</dbReference>
<keyword evidence="2" id="KW-0808">Transferase</keyword>
<protein>
    <submittedName>
        <fullName evidence="2">Glycosyltransferase family 2 protein</fullName>
    </submittedName>
</protein>
<reference evidence="2 3" key="1">
    <citation type="submission" date="2018-08" db="EMBL/GenBank/DDBJ databases">
        <title>A genome reference for cultivated species of the human gut microbiota.</title>
        <authorList>
            <person name="Zou Y."/>
            <person name="Xue W."/>
            <person name="Luo G."/>
        </authorList>
    </citation>
    <scope>NUCLEOTIDE SEQUENCE [LARGE SCALE GENOMIC DNA]</scope>
    <source>
        <strain evidence="2 3">OF01-1</strain>
    </source>
</reference>
<name>A0A413K0P8_BACFG</name>
<organism evidence="2 3">
    <name type="scientific">Bacteroides fragilis</name>
    <dbReference type="NCBI Taxonomy" id="817"/>
    <lineage>
        <taxon>Bacteria</taxon>
        <taxon>Pseudomonadati</taxon>
        <taxon>Bacteroidota</taxon>
        <taxon>Bacteroidia</taxon>
        <taxon>Bacteroidales</taxon>
        <taxon>Bacteroidaceae</taxon>
        <taxon>Bacteroides</taxon>
    </lineage>
</organism>
<evidence type="ECO:0000259" key="1">
    <source>
        <dbReference type="Pfam" id="PF00535"/>
    </source>
</evidence>
<dbReference type="PANTHER" id="PTHR43685:SF2">
    <property type="entry name" value="GLYCOSYLTRANSFERASE 2-LIKE DOMAIN-CONTAINING PROTEIN"/>
    <property type="match status" value="1"/>
</dbReference>
<dbReference type="GO" id="GO:0016740">
    <property type="term" value="F:transferase activity"/>
    <property type="evidence" value="ECO:0007669"/>
    <property type="project" value="UniProtKB-KW"/>
</dbReference>
<dbReference type="RefSeq" id="WP_005820499.1">
    <property type="nucleotide sequence ID" value="NZ_CP036539.1"/>
</dbReference>
<dbReference type="InterPro" id="IPR050834">
    <property type="entry name" value="Glycosyltransf_2"/>
</dbReference>
<accession>A0A413K0P8</accession>
<dbReference type="Pfam" id="PF00535">
    <property type="entry name" value="Glycos_transf_2"/>
    <property type="match status" value="1"/>
</dbReference>
<sequence>MTISICIPTYNRCFFLIDTLHDLFKQAIDLGVESQIEVCISNNASTDNTKEELEKLHSDFPQFKILVNHNETNIGADRNFIKVLSMSSGQYSILKGDDDYFQAGGLKYLLNMLNENPQIDFFISDVDIVNTRREFICHVDYLREKEQLIVDFSKEIEARNYFALCNSILPLGSFISAVIFKTEAVKSVEMDPVFIGSCYAFEFYFWKYLLNGHKLMYRKQSYIQAVMGTSNIWGGGIARDALDISAFGFIADYFFMDSPLRQDFKDVVNRMYKDYSYIPIDQRKDFKEKLYPALIKTNHPLIKQIKGRASTLSLLAYVLLSIMPNKIVNKIRLIIKRRQFWSTLEKC</sequence>
<evidence type="ECO:0000313" key="3">
    <source>
        <dbReference type="Proteomes" id="UP000284614"/>
    </source>
</evidence>